<dbReference type="Proteomes" id="UP000182259">
    <property type="component" value="Chromosome VII"/>
</dbReference>
<evidence type="ECO:0000256" key="11">
    <source>
        <dbReference type="SAM" id="SignalP"/>
    </source>
</evidence>
<keyword evidence="6" id="KW-0256">Endoplasmic reticulum</keyword>
<evidence type="ECO:0000256" key="6">
    <source>
        <dbReference type="ARBA" id="ARBA00022824"/>
    </source>
</evidence>
<organism evidence="13 14">
    <name type="scientific">Sungouiella intermedia</name>
    <dbReference type="NCBI Taxonomy" id="45354"/>
    <lineage>
        <taxon>Eukaryota</taxon>
        <taxon>Fungi</taxon>
        <taxon>Dikarya</taxon>
        <taxon>Ascomycota</taxon>
        <taxon>Saccharomycotina</taxon>
        <taxon>Pichiomycetes</taxon>
        <taxon>Metschnikowiaceae</taxon>
        <taxon>Sungouiella</taxon>
    </lineage>
</organism>
<dbReference type="AlphaFoldDB" id="A0A1L0C4T8"/>
<feature type="chain" id="PRO_5012091877" description="Protein BIG1" evidence="11">
    <location>
        <begin position="17"/>
        <end position="286"/>
    </location>
</feature>
<name>A0A1L0C4T8_9ASCO</name>
<evidence type="ECO:0000256" key="2">
    <source>
        <dbReference type="ARBA" id="ARBA00008203"/>
    </source>
</evidence>
<keyword evidence="8 10" id="KW-0472">Membrane</keyword>
<protein>
    <recommendedName>
        <fullName evidence="3">Protein BIG1</fullName>
    </recommendedName>
</protein>
<keyword evidence="4 10" id="KW-0812">Transmembrane</keyword>
<evidence type="ECO:0000313" key="14">
    <source>
        <dbReference type="Proteomes" id="UP000182259"/>
    </source>
</evidence>
<dbReference type="PANTHER" id="PTHR28285">
    <property type="entry name" value="PROTEIN BIG1"/>
    <property type="match status" value="1"/>
</dbReference>
<evidence type="ECO:0000256" key="9">
    <source>
        <dbReference type="ARBA" id="ARBA00023316"/>
    </source>
</evidence>
<evidence type="ECO:0000256" key="7">
    <source>
        <dbReference type="ARBA" id="ARBA00022989"/>
    </source>
</evidence>
<dbReference type="EMBL" id="LT635770">
    <property type="protein sequence ID" value="SGZ58633.1"/>
    <property type="molecule type" value="Genomic_DNA"/>
</dbReference>
<dbReference type="InterPro" id="IPR046756">
    <property type="entry name" value="VAS1/VOA1_TM"/>
</dbReference>
<evidence type="ECO:0000256" key="3">
    <source>
        <dbReference type="ARBA" id="ARBA00022089"/>
    </source>
</evidence>
<sequence length="286" mass="31868">MKVLASLALCVGSVMAFADTAPMYSGLNAFSSDYIVEATEVASQVGEYTANLCSQDNRQKLYIYRVSGLQATKPQSDAINYVRHVHYDRAVDLDFPISKECVVKYASSLDSEVGDADVVVVDIDDGIAHKFEEFSTNGAFIVQGKPLFTVKKRSFRETIQEDLDILKKRYYESEELDDEDLEATFSEVEADFKAAESMIAEEESFVTTFAEEKEGLVPGASKGNSTGKAKSNLFTEYRFFTPGVWLSLIVSLFLVFVVSTAVGWITSIETSYNAFEKQVDYEKKNE</sequence>
<evidence type="ECO:0000256" key="8">
    <source>
        <dbReference type="ARBA" id="ARBA00023136"/>
    </source>
</evidence>
<comment type="subcellular location">
    <subcellularLocation>
        <location evidence="1">Endoplasmic reticulum membrane</location>
        <topology evidence="1">Single-pass type I membrane protein</topology>
    </subcellularLocation>
</comment>
<gene>
    <name evidence="13" type="ORF">SAMEA4029009_CIC11G00000001136</name>
</gene>
<feature type="domain" description="V-type proton ATPase subunit S1/VOA1 transmembrane" evidence="12">
    <location>
        <begin position="239"/>
        <end position="277"/>
    </location>
</feature>
<dbReference type="GO" id="GO:0006078">
    <property type="term" value="P:(1-&gt;6)-beta-D-glucan biosynthetic process"/>
    <property type="evidence" value="ECO:0007669"/>
    <property type="project" value="TreeGrafter"/>
</dbReference>
<evidence type="ECO:0000256" key="5">
    <source>
        <dbReference type="ARBA" id="ARBA00022729"/>
    </source>
</evidence>
<dbReference type="Pfam" id="PF20520">
    <property type="entry name" value="Ac45-VOA1_TM"/>
    <property type="match status" value="1"/>
</dbReference>
<comment type="similarity">
    <text evidence="2">Belongs to the BIG1 family.</text>
</comment>
<evidence type="ECO:0000313" key="13">
    <source>
        <dbReference type="EMBL" id="SGZ58633.1"/>
    </source>
</evidence>
<dbReference type="GO" id="GO:0071555">
    <property type="term" value="P:cell wall organization"/>
    <property type="evidence" value="ECO:0007669"/>
    <property type="project" value="UniProtKB-KW"/>
</dbReference>
<evidence type="ECO:0000256" key="4">
    <source>
        <dbReference type="ARBA" id="ARBA00022692"/>
    </source>
</evidence>
<dbReference type="GO" id="GO:0009272">
    <property type="term" value="P:fungal-type cell wall biogenesis"/>
    <property type="evidence" value="ECO:0007669"/>
    <property type="project" value="TreeGrafter"/>
</dbReference>
<keyword evidence="9" id="KW-0961">Cell wall biogenesis/degradation</keyword>
<proteinExistence type="inferred from homology"/>
<evidence type="ECO:0000256" key="1">
    <source>
        <dbReference type="ARBA" id="ARBA00004115"/>
    </source>
</evidence>
<accession>A0A1L0C4T8</accession>
<dbReference type="GO" id="GO:0005789">
    <property type="term" value="C:endoplasmic reticulum membrane"/>
    <property type="evidence" value="ECO:0007669"/>
    <property type="project" value="UniProtKB-SubCell"/>
</dbReference>
<evidence type="ECO:0000256" key="10">
    <source>
        <dbReference type="SAM" id="Phobius"/>
    </source>
</evidence>
<reference evidence="13 14" key="1">
    <citation type="submission" date="2016-10" db="EMBL/GenBank/DDBJ databases">
        <authorList>
            <person name="de Groot N.N."/>
        </authorList>
    </citation>
    <scope>NUCLEOTIDE SEQUENCE [LARGE SCALE GENOMIC DNA]</scope>
    <source>
        <strain evidence="13 14">PYCC 4715</strain>
    </source>
</reference>
<keyword evidence="7 10" id="KW-1133">Transmembrane helix</keyword>
<dbReference type="InterPro" id="IPR037654">
    <property type="entry name" value="Big1"/>
</dbReference>
<dbReference type="PANTHER" id="PTHR28285:SF1">
    <property type="entry name" value="PROTEIN BIG1"/>
    <property type="match status" value="1"/>
</dbReference>
<feature type="transmembrane region" description="Helical" evidence="10">
    <location>
        <begin position="244"/>
        <end position="265"/>
    </location>
</feature>
<keyword evidence="5 11" id="KW-0732">Signal</keyword>
<evidence type="ECO:0000259" key="12">
    <source>
        <dbReference type="Pfam" id="PF20520"/>
    </source>
</evidence>
<feature type="signal peptide" evidence="11">
    <location>
        <begin position="1"/>
        <end position="16"/>
    </location>
</feature>